<dbReference type="InterPro" id="IPR050482">
    <property type="entry name" value="Sensor_HK_TwoCompSys"/>
</dbReference>
<feature type="coiled-coil region" evidence="4">
    <location>
        <begin position="402"/>
        <end position="450"/>
    </location>
</feature>
<dbReference type="Pfam" id="PF07695">
    <property type="entry name" value="7TMR-DISM_7TM"/>
    <property type="match status" value="1"/>
</dbReference>
<dbReference type="PROSITE" id="PS50109">
    <property type="entry name" value="HIS_KIN"/>
    <property type="match status" value="1"/>
</dbReference>
<dbReference type="InterPro" id="IPR005467">
    <property type="entry name" value="His_kinase_dom"/>
</dbReference>
<feature type="transmembrane region" description="Helical" evidence="5">
    <location>
        <begin position="358"/>
        <end position="378"/>
    </location>
</feature>
<comment type="caution">
    <text evidence="8">The sequence shown here is derived from an EMBL/GenBank/DDBJ whole genome shotgun (WGS) entry which is preliminary data.</text>
</comment>
<sequence length="641" mass="71450">MKLASWACCATRTLVGLVLGLLLSAALAQDTGPEEIPPAQQFRLAERQIVPLGPALPDAGIVRPDLSEPGWEVVKLPVATPRGAITLFNGPRDWVMHWYNVRYSLPPSGASPPLALYSARVQGGPVEVHVNGRLLSANRRNWGSQWNRPLYVPIPHDVVFTSPGVAIDVDVTVGVPLRANMTHSLSTLWVGPADEIRAMADRRTLLHVTGPQVTSLTILVLGLFSLGVWMRRRNESAYLLFALVSAAWWVRNLHYHADLPRGGIVHDWFWWLTNASMSWVMVLTYLFALRFHYRRYPLIEWLLVGFTALSALLTIPPSPWDPLVLQQSVNALVSIFVTAFITWIAVRYKSRELRVLTLTMWVCIAMGVHDILLVSLRISPESLYLMPYATLLVFAAFLYAVLRRYSGAIEEVEQINASLEERLAQRTAQLEENHRRLRDVEREQAMLLERQRLMRDMHDGMGSALMSSLVLVEQGKLDIQAVAAVLRECVDDLRLVIDSLEPIGHDLVTLLATLRYRLGKRLEAAGLQLEWQVDDLPPLPWLDATAALQVLRIVQEALTNILKHARARKVTIALRKTGDAVEVHIDDDGIGFDASAVGNAPTASKGLRNLRKRAQTLGGDVVFASQPGRTCVTLVLPVQRG</sequence>
<dbReference type="GO" id="GO:0016301">
    <property type="term" value="F:kinase activity"/>
    <property type="evidence" value="ECO:0007669"/>
    <property type="project" value="UniProtKB-KW"/>
</dbReference>
<dbReference type="EMBL" id="JAMKFE010000003">
    <property type="protein sequence ID" value="MCM5679154.1"/>
    <property type="molecule type" value="Genomic_DNA"/>
</dbReference>
<evidence type="ECO:0000256" key="6">
    <source>
        <dbReference type="SAM" id="SignalP"/>
    </source>
</evidence>
<dbReference type="Gene3D" id="1.20.5.1930">
    <property type="match status" value="1"/>
</dbReference>
<evidence type="ECO:0000256" key="3">
    <source>
        <dbReference type="ARBA" id="ARBA00023012"/>
    </source>
</evidence>
<dbReference type="InterPro" id="IPR011623">
    <property type="entry name" value="7TMR_DISM_rcpt_extracell_dom1"/>
</dbReference>
<feature type="transmembrane region" description="Helical" evidence="5">
    <location>
        <begin position="327"/>
        <end position="346"/>
    </location>
</feature>
<evidence type="ECO:0000256" key="5">
    <source>
        <dbReference type="SAM" id="Phobius"/>
    </source>
</evidence>
<feature type="transmembrane region" description="Helical" evidence="5">
    <location>
        <begin position="213"/>
        <end position="230"/>
    </location>
</feature>
<keyword evidence="5" id="KW-0472">Membrane</keyword>
<feature type="chain" id="PRO_5047254069" evidence="6">
    <location>
        <begin position="29"/>
        <end position="641"/>
    </location>
</feature>
<dbReference type="Pfam" id="PF02518">
    <property type="entry name" value="HATPase_c"/>
    <property type="match status" value="1"/>
</dbReference>
<dbReference type="RefSeq" id="WP_251777357.1">
    <property type="nucleotide sequence ID" value="NZ_JAMKFE010000003.1"/>
</dbReference>
<protein>
    <submittedName>
        <fullName evidence="8">Sensor histidine kinase</fullName>
    </submittedName>
</protein>
<reference evidence="8" key="1">
    <citation type="submission" date="2022-05" db="EMBL/GenBank/DDBJ databases">
        <title>Schlegelella sp. nov., isolated from mangrove soil.</title>
        <authorList>
            <person name="Liu Y."/>
            <person name="Ge X."/>
            <person name="Liu W."/>
        </authorList>
    </citation>
    <scope>NUCLEOTIDE SEQUENCE</scope>
    <source>
        <strain evidence="8">S2-27</strain>
    </source>
</reference>
<dbReference type="InterPro" id="IPR036890">
    <property type="entry name" value="HATPase_C_sf"/>
</dbReference>
<dbReference type="PANTHER" id="PTHR24421">
    <property type="entry name" value="NITRATE/NITRITE SENSOR PROTEIN NARX-RELATED"/>
    <property type="match status" value="1"/>
</dbReference>
<keyword evidence="3" id="KW-0902">Two-component regulatory system</keyword>
<feature type="transmembrane region" description="Helical" evidence="5">
    <location>
        <begin position="384"/>
        <end position="402"/>
    </location>
</feature>
<evidence type="ECO:0000256" key="4">
    <source>
        <dbReference type="SAM" id="Coils"/>
    </source>
</evidence>
<feature type="transmembrane region" description="Helical" evidence="5">
    <location>
        <begin position="268"/>
        <end position="289"/>
    </location>
</feature>
<keyword evidence="1" id="KW-0808">Transferase</keyword>
<keyword evidence="4" id="KW-0175">Coiled coil</keyword>
<evidence type="ECO:0000313" key="8">
    <source>
        <dbReference type="EMBL" id="MCM5679154.1"/>
    </source>
</evidence>
<feature type="signal peptide" evidence="6">
    <location>
        <begin position="1"/>
        <end position="28"/>
    </location>
</feature>
<feature type="domain" description="Histidine kinase" evidence="7">
    <location>
        <begin position="549"/>
        <end position="640"/>
    </location>
</feature>
<dbReference type="CDD" id="cd16917">
    <property type="entry name" value="HATPase_UhpB-NarQ-NarX-like"/>
    <property type="match status" value="1"/>
</dbReference>
<dbReference type="Proteomes" id="UP001165541">
    <property type="component" value="Unassembled WGS sequence"/>
</dbReference>
<accession>A0ABT0YL64</accession>
<dbReference type="SMART" id="SM00387">
    <property type="entry name" value="HATPase_c"/>
    <property type="match status" value="1"/>
</dbReference>
<evidence type="ECO:0000256" key="2">
    <source>
        <dbReference type="ARBA" id="ARBA00022777"/>
    </source>
</evidence>
<organism evidence="8 9">
    <name type="scientific">Caldimonas mangrovi</name>
    <dbReference type="NCBI Taxonomy" id="2944811"/>
    <lineage>
        <taxon>Bacteria</taxon>
        <taxon>Pseudomonadati</taxon>
        <taxon>Pseudomonadota</taxon>
        <taxon>Betaproteobacteria</taxon>
        <taxon>Burkholderiales</taxon>
        <taxon>Sphaerotilaceae</taxon>
        <taxon>Caldimonas</taxon>
    </lineage>
</organism>
<dbReference type="SUPFAM" id="SSF55874">
    <property type="entry name" value="ATPase domain of HSP90 chaperone/DNA topoisomerase II/histidine kinase"/>
    <property type="match status" value="1"/>
</dbReference>
<keyword evidence="5" id="KW-1133">Transmembrane helix</keyword>
<keyword evidence="2 8" id="KW-0418">Kinase</keyword>
<dbReference type="InterPro" id="IPR003594">
    <property type="entry name" value="HATPase_dom"/>
</dbReference>
<evidence type="ECO:0000313" key="9">
    <source>
        <dbReference type="Proteomes" id="UP001165541"/>
    </source>
</evidence>
<dbReference type="Gene3D" id="3.30.565.10">
    <property type="entry name" value="Histidine kinase-like ATPase, C-terminal domain"/>
    <property type="match status" value="1"/>
</dbReference>
<evidence type="ECO:0000259" key="7">
    <source>
        <dbReference type="PROSITE" id="PS50109"/>
    </source>
</evidence>
<feature type="transmembrane region" description="Helical" evidence="5">
    <location>
        <begin position="296"/>
        <end position="315"/>
    </location>
</feature>
<evidence type="ECO:0000256" key="1">
    <source>
        <dbReference type="ARBA" id="ARBA00022679"/>
    </source>
</evidence>
<keyword evidence="6" id="KW-0732">Signal</keyword>
<name>A0ABT0YL64_9BURK</name>
<keyword evidence="9" id="KW-1185">Reference proteome</keyword>
<proteinExistence type="predicted"/>
<keyword evidence="5" id="KW-0812">Transmembrane</keyword>
<feature type="transmembrane region" description="Helical" evidence="5">
    <location>
        <begin position="237"/>
        <end position="256"/>
    </location>
</feature>
<gene>
    <name evidence="8" type="ORF">M8A51_06375</name>
</gene>